<dbReference type="STRING" id="1225127.SAMN05661030_3739"/>
<accession>A0A1I1TD54</accession>
<keyword evidence="2" id="KW-1185">Reference proteome</keyword>
<name>A0A1I1TD54_9ACTN</name>
<dbReference type="Proteomes" id="UP000199022">
    <property type="component" value="Unassembled WGS sequence"/>
</dbReference>
<gene>
    <name evidence="1" type="ORF">SAMN05661030_3739</name>
</gene>
<proteinExistence type="predicted"/>
<sequence length="147" mass="15407">MVGTGEAALDHPKRSPARRRTYAAVAGAVLADAALSEVPTVRAIAAGRPPRPVSPPEQQLGMAAGLVSVGWGLLTTVADGPLARVLARRGVARPHRALGVAAGVVTAVSTLPLWWRRATLRIAADERQAREDADVAAWEAELAEVER</sequence>
<dbReference type="EMBL" id="FOMD01000004">
    <property type="protein sequence ID" value="SFD56519.1"/>
    <property type="molecule type" value="Genomic_DNA"/>
</dbReference>
<evidence type="ECO:0000313" key="1">
    <source>
        <dbReference type="EMBL" id="SFD56519.1"/>
    </source>
</evidence>
<protein>
    <submittedName>
        <fullName evidence="1">Uncharacterized protein</fullName>
    </submittedName>
</protein>
<dbReference type="AlphaFoldDB" id="A0A1I1TD54"/>
<organism evidence="1 2">
    <name type="scientific">Klenkia taihuensis</name>
    <dbReference type="NCBI Taxonomy" id="1225127"/>
    <lineage>
        <taxon>Bacteria</taxon>
        <taxon>Bacillati</taxon>
        <taxon>Actinomycetota</taxon>
        <taxon>Actinomycetes</taxon>
        <taxon>Geodermatophilales</taxon>
        <taxon>Geodermatophilaceae</taxon>
        <taxon>Klenkia</taxon>
    </lineage>
</organism>
<evidence type="ECO:0000313" key="2">
    <source>
        <dbReference type="Proteomes" id="UP000199022"/>
    </source>
</evidence>
<reference evidence="2" key="1">
    <citation type="submission" date="2016-10" db="EMBL/GenBank/DDBJ databases">
        <authorList>
            <person name="Varghese N."/>
            <person name="Submissions S."/>
        </authorList>
    </citation>
    <scope>NUCLEOTIDE SEQUENCE [LARGE SCALE GENOMIC DNA]</scope>
    <source>
        <strain evidence="2">DSM 45962</strain>
    </source>
</reference>